<gene>
    <name evidence="1" type="ORF">PCOR1329_LOCUS81467</name>
</gene>
<protein>
    <submittedName>
        <fullName evidence="1">Uncharacterized protein</fullName>
    </submittedName>
</protein>
<feature type="non-terminal residue" evidence="1">
    <location>
        <position position="1"/>
    </location>
</feature>
<keyword evidence="2" id="KW-1185">Reference proteome</keyword>
<organism evidence="1 2">
    <name type="scientific">Prorocentrum cordatum</name>
    <dbReference type="NCBI Taxonomy" id="2364126"/>
    <lineage>
        <taxon>Eukaryota</taxon>
        <taxon>Sar</taxon>
        <taxon>Alveolata</taxon>
        <taxon>Dinophyceae</taxon>
        <taxon>Prorocentrales</taxon>
        <taxon>Prorocentraceae</taxon>
        <taxon>Prorocentrum</taxon>
    </lineage>
</organism>
<comment type="caution">
    <text evidence="1">The sequence shown here is derived from an EMBL/GenBank/DDBJ whole genome shotgun (WGS) entry which is preliminary data.</text>
</comment>
<proteinExistence type="predicted"/>
<accession>A0ABN9Y0J4</accession>
<evidence type="ECO:0000313" key="2">
    <source>
        <dbReference type="Proteomes" id="UP001189429"/>
    </source>
</evidence>
<name>A0ABN9Y0J4_9DINO</name>
<dbReference type="EMBL" id="CAUYUJ010021624">
    <property type="protein sequence ID" value="CAK0905942.1"/>
    <property type="molecule type" value="Genomic_DNA"/>
</dbReference>
<dbReference type="Proteomes" id="UP001189429">
    <property type="component" value="Unassembled WGS sequence"/>
</dbReference>
<evidence type="ECO:0000313" key="1">
    <source>
        <dbReference type="EMBL" id="CAK0905942.1"/>
    </source>
</evidence>
<sequence length="78" mass="8441">VAQLPLGPSGDCSGRWRVPAAPHPASWVSTLGARSPALELVALGSVLFLIWPDGFATYSRVGCGRFSVFYAVEHQWNR</sequence>
<reference evidence="1" key="1">
    <citation type="submission" date="2023-10" db="EMBL/GenBank/DDBJ databases">
        <authorList>
            <person name="Chen Y."/>
            <person name="Shah S."/>
            <person name="Dougan E. K."/>
            <person name="Thang M."/>
            <person name="Chan C."/>
        </authorList>
    </citation>
    <scope>NUCLEOTIDE SEQUENCE [LARGE SCALE GENOMIC DNA]</scope>
</reference>